<dbReference type="Proteomes" id="UP001500449">
    <property type="component" value="Unassembled WGS sequence"/>
</dbReference>
<dbReference type="PANTHER" id="PTHR11228">
    <property type="entry name" value="RADICAL SAM DOMAIN PROTEIN"/>
    <property type="match status" value="1"/>
</dbReference>
<evidence type="ECO:0000256" key="3">
    <source>
        <dbReference type="ARBA" id="ARBA00023004"/>
    </source>
</evidence>
<name>A0ABN2MZB6_9PSEU</name>
<proteinExistence type="predicted"/>
<dbReference type="InterPro" id="IPR050377">
    <property type="entry name" value="Radical_SAM_PqqE_MftC-like"/>
</dbReference>
<accession>A0ABN2MZB6</accession>
<dbReference type="SUPFAM" id="SSF102114">
    <property type="entry name" value="Radical SAM enzymes"/>
    <property type="match status" value="1"/>
</dbReference>
<dbReference type="InterPro" id="IPR058240">
    <property type="entry name" value="rSAM_sf"/>
</dbReference>
<dbReference type="EMBL" id="BAAAQK010000005">
    <property type="protein sequence ID" value="GAA1841005.1"/>
    <property type="molecule type" value="Genomic_DNA"/>
</dbReference>
<evidence type="ECO:0000313" key="6">
    <source>
        <dbReference type="EMBL" id="GAA1841005.1"/>
    </source>
</evidence>
<dbReference type="PANTHER" id="PTHR11228:SF7">
    <property type="entry name" value="PQQA PEPTIDE CYCLASE"/>
    <property type="match status" value="1"/>
</dbReference>
<keyword evidence="7" id="KW-1185">Reference proteome</keyword>
<evidence type="ECO:0000256" key="2">
    <source>
        <dbReference type="ARBA" id="ARBA00022723"/>
    </source>
</evidence>
<protein>
    <recommendedName>
        <fullName evidence="5">Radical SAM core domain-containing protein</fullName>
    </recommendedName>
</protein>
<keyword evidence="4" id="KW-0411">Iron-sulfur</keyword>
<reference evidence="6 7" key="1">
    <citation type="journal article" date="2019" name="Int. J. Syst. Evol. Microbiol.">
        <title>The Global Catalogue of Microorganisms (GCM) 10K type strain sequencing project: providing services to taxonomists for standard genome sequencing and annotation.</title>
        <authorList>
            <consortium name="The Broad Institute Genomics Platform"/>
            <consortium name="The Broad Institute Genome Sequencing Center for Infectious Disease"/>
            <person name="Wu L."/>
            <person name="Ma J."/>
        </authorList>
    </citation>
    <scope>NUCLEOTIDE SEQUENCE [LARGE SCALE GENOMIC DNA]</scope>
    <source>
        <strain evidence="6 7">JCM 16009</strain>
    </source>
</reference>
<dbReference type="Pfam" id="PF04055">
    <property type="entry name" value="Radical_SAM"/>
    <property type="match status" value="1"/>
</dbReference>
<feature type="domain" description="Radical SAM core" evidence="5">
    <location>
        <begin position="15"/>
        <end position="103"/>
    </location>
</feature>
<keyword evidence="1" id="KW-0949">S-adenosyl-L-methionine</keyword>
<evidence type="ECO:0000256" key="1">
    <source>
        <dbReference type="ARBA" id="ARBA00022691"/>
    </source>
</evidence>
<sequence>MLHRNFSGLCGLLSSKQWARRSLYTNGSLIGHYFEEIRVAFDRVRISIDAGTADTYAKIHGVHSRTFGRILKSVERLAHLGREVDLSMVATHESIDEIPDLIRVAKGHGARAVLIKPVLEDNFPSQTPALPTLHDLPSKTNSVNFLSRVPAHPAEYRSMPALPVTVAAFTIGAMPDGSLTPCCHRVSQEWQIGKVGESLDRAFRASHERVLRRYVTEVHSCRVFEAWRWYTREDART</sequence>
<evidence type="ECO:0000256" key="4">
    <source>
        <dbReference type="ARBA" id="ARBA00023014"/>
    </source>
</evidence>
<comment type="caution">
    <text evidence="6">The sequence shown here is derived from an EMBL/GenBank/DDBJ whole genome shotgun (WGS) entry which is preliminary data.</text>
</comment>
<gene>
    <name evidence="6" type="ORF">GCM10009836_20420</name>
</gene>
<dbReference type="InterPro" id="IPR007197">
    <property type="entry name" value="rSAM"/>
</dbReference>
<organism evidence="6 7">
    <name type="scientific">Pseudonocardia ailaonensis</name>
    <dbReference type="NCBI Taxonomy" id="367279"/>
    <lineage>
        <taxon>Bacteria</taxon>
        <taxon>Bacillati</taxon>
        <taxon>Actinomycetota</taxon>
        <taxon>Actinomycetes</taxon>
        <taxon>Pseudonocardiales</taxon>
        <taxon>Pseudonocardiaceae</taxon>
        <taxon>Pseudonocardia</taxon>
    </lineage>
</organism>
<keyword evidence="3" id="KW-0408">Iron</keyword>
<evidence type="ECO:0000259" key="5">
    <source>
        <dbReference type="Pfam" id="PF04055"/>
    </source>
</evidence>
<dbReference type="Gene3D" id="3.20.20.70">
    <property type="entry name" value="Aldolase class I"/>
    <property type="match status" value="1"/>
</dbReference>
<keyword evidence="2" id="KW-0479">Metal-binding</keyword>
<evidence type="ECO:0000313" key="7">
    <source>
        <dbReference type="Proteomes" id="UP001500449"/>
    </source>
</evidence>
<dbReference type="InterPro" id="IPR013785">
    <property type="entry name" value="Aldolase_TIM"/>
</dbReference>